<comment type="subcellular location">
    <subcellularLocation>
        <location evidence="1">Mitochondrion</location>
    </subcellularLocation>
</comment>
<proteinExistence type="inferred from homology"/>
<evidence type="ECO:0000256" key="3">
    <source>
        <dbReference type="ARBA" id="ARBA00023128"/>
    </source>
</evidence>
<dbReference type="EMBL" id="CAJHIT010000002">
    <property type="protein sequence ID" value="CAD6499853.1"/>
    <property type="molecule type" value="Genomic_DNA"/>
</dbReference>
<accession>A0A9W4GCY1</accession>
<evidence type="ECO:0000256" key="4">
    <source>
        <dbReference type="ARBA" id="ARBA00035129"/>
    </source>
</evidence>
<dbReference type="PANTHER" id="PTHR28235">
    <property type="entry name" value="PROTEIN FYV4, MITOCHONDRIAL"/>
    <property type="match status" value="1"/>
</dbReference>
<dbReference type="GO" id="GO:0005739">
    <property type="term" value="C:mitochondrion"/>
    <property type="evidence" value="ECO:0007669"/>
    <property type="project" value="UniProtKB-SubCell"/>
</dbReference>
<evidence type="ECO:0000313" key="8">
    <source>
        <dbReference type="Proteomes" id="UP000683417"/>
    </source>
</evidence>
<dbReference type="PANTHER" id="PTHR28235:SF1">
    <property type="entry name" value="SMALL RIBOSOMAL SUBUNIT PROTEIN MS41"/>
    <property type="match status" value="1"/>
</dbReference>
<keyword evidence="3" id="KW-0496">Mitochondrion</keyword>
<dbReference type="InterPro" id="IPR019083">
    <property type="entry name" value="SAM_Ribosomal_mS41"/>
</dbReference>
<gene>
    <name evidence="7" type="ORF">BGTH12_LOCUS1211</name>
</gene>
<dbReference type="Proteomes" id="UP000683417">
    <property type="component" value="Unassembled WGS sequence"/>
</dbReference>
<evidence type="ECO:0000313" key="7">
    <source>
        <dbReference type="EMBL" id="CAD6499853.1"/>
    </source>
</evidence>
<evidence type="ECO:0000256" key="2">
    <source>
        <dbReference type="ARBA" id="ARBA00010492"/>
    </source>
</evidence>
<feature type="region of interest" description="Disordered" evidence="5">
    <location>
        <begin position="234"/>
        <end position="259"/>
    </location>
</feature>
<name>A0A9W4GCY1_BLUGR</name>
<reference evidence="7" key="1">
    <citation type="submission" date="2020-10" db="EMBL/GenBank/DDBJ databases">
        <authorList>
            <person name="Muller C M."/>
        </authorList>
    </citation>
    <scope>NUCLEOTIDE SEQUENCE</scope>
    <source>
        <strain evidence="7">THUN-12</strain>
    </source>
</reference>
<feature type="compositionally biased region" description="Basic and acidic residues" evidence="5">
    <location>
        <begin position="250"/>
        <end position="259"/>
    </location>
</feature>
<feature type="domain" description="Small ribosomal subunit protein mS41 SAM" evidence="6">
    <location>
        <begin position="73"/>
        <end position="129"/>
    </location>
</feature>
<protein>
    <recommendedName>
        <fullName evidence="4">Small ribosomal subunit protein mS41</fullName>
    </recommendedName>
</protein>
<comment type="similarity">
    <text evidence="2">Belongs to the mitochondrion-specific ribosomal protein mS41 family.</text>
</comment>
<evidence type="ECO:0000256" key="5">
    <source>
        <dbReference type="SAM" id="MobiDB-lite"/>
    </source>
</evidence>
<feature type="compositionally biased region" description="Basic and acidic residues" evidence="5">
    <location>
        <begin position="234"/>
        <end position="243"/>
    </location>
</feature>
<organism evidence="7 8">
    <name type="scientific">Blumeria graminis f. sp. triticale</name>
    <dbReference type="NCBI Taxonomy" id="1689686"/>
    <lineage>
        <taxon>Eukaryota</taxon>
        <taxon>Fungi</taxon>
        <taxon>Dikarya</taxon>
        <taxon>Ascomycota</taxon>
        <taxon>Pezizomycotina</taxon>
        <taxon>Leotiomycetes</taxon>
        <taxon>Erysiphales</taxon>
        <taxon>Erysiphaceae</taxon>
        <taxon>Blumeria</taxon>
    </lineage>
</organism>
<evidence type="ECO:0000256" key="1">
    <source>
        <dbReference type="ARBA" id="ARBA00004173"/>
    </source>
</evidence>
<comment type="caution">
    <text evidence="7">The sequence shown here is derived from an EMBL/GenBank/DDBJ whole genome shotgun (WGS) entry which is preliminary data.</text>
</comment>
<dbReference type="AlphaFoldDB" id="A0A9W4GCY1"/>
<dbReference type="InterPro" id="IPR039603">
    <property type="entry name" value="Ribosomal_mS41"/>
</dbReference>
<sequence>MISARSLIYESIRFKMFKYPRSKPISTLISDLRQKSQARNNSTTTTELTSKKFISAKRRVFWVPSPSKFVPDVQTFLSLIGRNMSEHCSKIPGWASLFRLKSTELKNLGIEPPRSRRYLLRWREKYRQGDLGPGADFKYIKDGVALLGIAKVPKDPKLSKDNIESVPLGMRKIVVNIPLGASVEDIPPEKLSQVKGYRVRGAHTIVGPFALPVKGGKGAIVTRKEGMWEMRRGRKIDGGERRQAQVRAMRRGEEKRAAG</sequence>
<dbReference type="Pfam" id="PF09597">
    <property type="entry name" value="SAM_Ribosomal_mS41"/>
    <property type="match status" value="1"/>
</dbReference>
<dbReference type="SMART" id="SM01238">
    <property type="entry name" value="IGR"/>
    <property type="match status" value="1"/>
</dbReference>
<evidence type="ECO:0000259" key="6">
    <source>
        <dbReference type="SMART" id="SM01238"/>
    </source>
</evidence>